<evidence type="ECO:0000313" key="2">
    <source>
        <dbReference type="Proteomes" id="UP000613974"/>
    </source>
</evidence>
<dbReference type="EMBL" id="BNEC01000003">
    <property type="protein sequence ID" value="GHI67844.1"/>
    <property type="molecule type" value="Genomic_DNA"/>
</dbReference>
<comment type="caution">
    <text evidence="1">The sequence shown here is derived from an EMBL/GenBank/DDBJ whole genome shotgun (WGS) entry which is preliminary data.</text>
</comment>
<reference evidence="2" key="1">
    <citation type="submission" date="2023-07" db="EMBL/GenBank/DDBJ databases">
        <title>Whole genome shotgun sequence of Streptomyces nojiriensis NBRC 13794.</title>
        <authorList>
            <person name="Komaki H."/>
            <person name="Tamura T."/>
        </authorList>
    </citation>
    <scope>NUCLEOTIDE SEQUENCE [LARGE SCALE GENOMIC DNA]</scope>
    <source>
        <strain evidence="2">NBRC 13794</strain>
    </source>
</reference>
<name>A0ABQ3SI69_9ACTN</name>
<dbReference type="Proteomes" id="UP000613974">
    <property type="component" value="Unassembled WGS sequence"/>
</dbReference>
<protein>
    <submittedName>
        <fullName evidence="1">Uncharacterized protein</fullName>
    </submittedName>
</protein>
<sequence>MPGRRCLDGPVADPGGATIAAVRDIHDIRDAVDTRINGPLARLAP</sequence>
<keyword evidence="2" id="KW-1185">Reference proteome</keyword>
<evidence type="ECO:0000313" key="1">
    <source>
        <dbReference type="EMBL" id="GHI67844.1"/>
    </source>
</evidence>
<gene>
    <name evidence="1" type="ORF">Snoj_17620</name>
</gene>
<organism evidence="1 2">
    <name type="scientific">Streptomyces nojiriensis</name>
    <dbReference type="NCBI Taxonomy" id="66374"/>
    <lineage>
        <taxon>Bacteria</taxon>
        <taxon>Bacillati</taxon>
        <taxon>Actinomycetota</taxon>
        <taxon>Actinomycetes</taxon>
        <taxon>Kitasatosporales</taxon>
        <taxon>Streptomycetaceae</taxon>
        <taxon>Streptomyces</taxon>
    </lineage>
</organism>
<accession>A0ABQ3SI69</accession>
<proteinExistence type="predicted"/>